<dbReference type="CDD" id="cd18186">
    <property type="entry name" value="BTB_POZ_ZBTB_KLHL-like"/>
    <property type="match status" value="1"/>
</dbReference>
<dbReference type="SUPFAM" id="SSF54695">
    <property type="entry name" value="POZ domain"/>
    <property type="match status" value="1"/>
</dbReference>
<evidence type="ECO:0000256" key="1">
    <source>
        <dbReference type="ARBA" id="ARBA00004906"/>
    </source>
</evidence>
<evidence type="ECO:0000313" key="4">
    <source>
        <dbReference type="EMBL" id="KAG6528286.1"/>
    </source>
</evidence>
<dbReference type="AlphaFoldDB" id="A0A8J5LK01"/>
<sequence>MVHSGPAGGQAAAAAAGQAAAAAAGHAQGQAAAAAAGHAAPARQRLDAASQPSTADRRRSRRRRSEMWPKPGNRRWEEGGTGEREERKERREKELAADHKISFPLLLIHSTPSATVFLSLLHCTVLTTTSPCALVLFAFDQVHGERFTWLPVATILAEDHQKRGCEEEVRFTADHLCLSLFTAATAGPSCCALAADHKISFPLLLIHSTPSATVFLSLLHCTVLTTTSPCALVLFAFDQVHGERFTWLPVATILAEDHQKRGCEEERRSEKAGRKSRRRSSGRVSRCDDEAAAAAAITEAPARMSDDCAYRVETTSRLAQWRIDALSSYSYRRSDLFKIGLWNWYLAIEKSKQLYVKLYPENSSLTRENPPIASFNIKVVFPLTPNRQTLIHPAISDKRLRNNNDFVWAIDTLLTGRFIIDLEFLDLKILTPSGDKTTSIWTDQQANKNRGAATLNSFSRMLTEGVHTDIRINVTDNLIDRSIGAHRAVLATRSPVFRSMFSHDLKEKELSIIDISDMSFAACQAFLNYIYGNFRSDEFLVHRVALLRAADKYDISDLKEVCEESLADDIDTGNVLERLQVAHLHHLPKLKSSCLIYLVKFGKLYEITEDINVFMQNGDRELIVEVFKEVLAAWNGL</sequence>
<evidence type="ECO:0000256" key="2">
    <source>
        <dbReference type="SAM" id="MobiDB-lite"/>
    </source>
</evidence>
<feature type="compositionally biased region" description="Basic and acidic residues" evidence="2">
    <location>
        <begin position="264"/>
        <end position="273"/>
    </location>
</feature>
<dbReference type="InterPro" id="IPR044714">
    <property type="entry name" value="AtSIBP1-like"/>
</dbReference>
<feature type="region of interest" description="Disordered" evidence="2">
    <location>
        <begin position="264"/>
        <end position="283"/>
    </location>
</feature>
<proteinExistence type="predicted"/>
<accession>A0A8J5LK01</accession>
<dbReference type="Pfam" id="PF00651">
    <property type="entry name" value="BTB"/>
    <property type="match status" value="1"/>
</dbReference>
<dbReference type="PANTHER" id="PTHR46672">
    <property type="entry name" value="OS08G0495500 PROTEIN-RELATED"/>
    <property type="match status" value="1"/>
</dbReference>
<evidence type="ECO:0000259" key="3">
    <source>
        <dbReference type="PROSITE" id="PS50097"/>
    </source>
</evidence>
<gene>
    <name evidence="4" type="ORF">ZIOFF_010437</name>
</gene>
<dbReference type="Proteomes" id="UP000734854">
    <property type="component" value="Unassembled WGS sequence"/>
</dbReference>
<reference evidence="4 5" key="1">
    <citation type="submission" date="2020-08" db="EMBL/GenBank/DDBJ databases">
        <title>Plant Genome Project.</title>
        <authorList>
            <person name="Zhang R.-G."/>
        </authorList>
    </citation>
    <scope>NUCLEOTIDE SEQUENCE [LARGE SCALE GENOMIC DNA]</scope>
    <source>
        <tissue evidence="4">Rhizome</tissue>
    </source>
</reference>
<feature type="domain" description="BTB" evidence="3">
    <location>
        <begin position="468"/>
        <end position="531"/>
    </location>
</feature>
<dbReference type="InterPro" id="IPR011333">
    <property type="entry name" value="SKP1/BTB/POZ_sf"/>
</dbReference>
<evidence type="ECO:0000313" key="5">
    <source>
        <dbReference type="Proteomes" id="UP000734854"/>
    </source>
</evidence>
<dbReference type="PROSITE" id="PS50097">
    <property type="entry name" value="BTB"/>
    <property type="match status" value="1"/>
</dbReference>
<keyword evidence="5" id="KW-1185">Reference proteome</keyword>
<name>A0A8J5LK01_ZINOF</name>
<comment type="caution">
    <text evidence="4">The sequence shown here is derived from an EMBL/GenBank/DDBJ whole genome shotgun (WGS) entry which is preliminary data.</text>
</comment>
<dbReference type="Gene3D" id="6.10.250.3030">
    <property type="match status" value="1"/>
</dbReference>
<feature type="compositionally biased region" description="Low complexity" evidence="2">
    <location>
        <begin position="9"/>
        <end position="42"/>
    </location>
</feature>
<feature type="compositionally biased region" description="Basic and acidic residues" evidence="2">
    <location>
        <begin position="74"/>
        <end position="91"/>
    </location>
</feature>
<dbReference type="SMART" id="SM00225">
    <property type="entry name" value="BTB"/>
    <property type="match status" value="1"/>
</dbReference>
<comment type="pathway">
    <text evidence="1">Protein modification; protein ubiquitination.</text>
</comment>
<organism evidence="4 5">
    <name type="scientific">Zingiber officinale</name>
    <name type="common">Ginger</name>
    <name type="synonym">Amomum zingiber</name>
    <dbReference type="NCBI Taxonomy" id="94328"/>
    <lineage>
        <taxon>Eukaryota</taxon>
        <taxon>Viridiplantae</taxon>
        <taxon>Streptophyta</taxon>
        <taxon>Embryophyta</taxon>
        <taxon>Tracheophyta</taxon>
        <taxon>Spermatophyta</taxon>
        <taxon>Magnoliopsida</taxon>
        <taxon>Liliopsida</taxon>
        <taxon>Zingiberales</taxon>
        <taxon>Zingiberaceae</taxon>
        <taxon>Zingiber</taxon>
    </lineage>
</organism>
<feature type="region of interest" description="Disordered" evidence="2">
    <location>
        <begin position="1"/>
        <end position="91"/>
    </location>
</feature>
<dbReference type="Gene3D" id="3.30.710.10">
    <property type="entry name" value="Potassium Channel Kv1.1, Chain A"/>
    <property type="match status" value="1"/>
</dbReference>
<dbReference type="PANTHER" id="PTHR46672:SF4">
    <property type="entry name" value="OS08G0495500 PROTEIN"/>
    <property type="match status" value="1"/>
</dbReference>
<dbReference type="InterPro" id="IPR000210">
    <property type="entry name" value="BTB/POZ_dom"/>
</dbReference>
<dbReference type="EMBL" id="JACMSC010000003">
    <property type="protein sequence ID" value="KAG6528286.1"/>
    <property type="molecule type" value="Genomic_DNA"/>
</dbReference>
<protein>
    <recommendedName>
        <fullName evidence="3">BTB domain-containing protein</fullName>
    </recommendedName>
</protein>